<reference evidence="2 3" key="1">
    <citation type="submission" date="2018-05" db="EMBL/GenBank/DDBJ databases">
        <title>Pedobacter paludis sp. nov., isolated from wetland soil.</title>
        <authorList>
            <person name="Zhang Y."/>
            <person name="Wang G."/>
        </authorList>
    </citation>
    <scope>NUCLEOTIDE SEQUENCE [LARGE SCALE GENOMIC DNA]</scope>
    <source>
        <strain evidence="2 3">KCTC22721</strain>
    </source>
</reference>
<evidence type="ECO:0000256" key="1">
    <source>
        <dbReference type="SAM" id="Coils"/>
    </source>
</evidence>
<dbReference type="AlphaFoldDB" id="A0A317EKH1"/>
<organism evidence="2 3">
    <name type="scientific">Pedobacter yonginense</name>
    <dbReference type="NCBI Taxonomy" id="651869"/>
    <lineage>
        <taxon>Bacteria</taxon>
        <taxon>Pseudomonadati</taxon>
        <taxon>Bacteroidota</taxon>
        <taxon>Sphingobacteriia</taxon>
        <taxon>Sphingobacteriales</taxon>
        <taxon>Sphingobacteriaceae</taxon>
        <taxon>Pedobacter</taxon>
    </lineage>
</organism>
<dbReference type="Pfam" id="PF09903">
    <property type="entry name" value="DUF2130"/>
    <property type="match status" value="1"/>
</dbReference>
<name>A0A317EKH1_9SPHI</name>
<dbReference type="Proteomes" id="UP000245379">
    <property type="component" value="Unassembled WGS sequence"/>
</dbReference>
<dbReference type="EMBL" id="QGNZ01000003">
    <property type="protein sequence ID" value="PWS26855.1"/>
    <property type="molecule type" value="Genomic_DNA"/>
</dbReference>
<proteinExistence type="predicted"/>
<gene>
    <name evidence="2" type="ORF">DHW03_12560</name>
</gene>
<protein>
    <submittedName>
        <fullName evidence="2">DUF2130 domain-containing protein</fullName>
    </submittedName>
</protein>
<sequence length="417" mass="48516">MPTEIKCPSCAHVFPMEEAMAEDYKKELREKMVAFTKQKDEDFQRKLLALEHEKELQQKAYDAKLAEEKNKVKVDLEENLRKSIASDYENKLQMLEGNAKENAEKLRLAREKELDFLRREESLKVKEEEMELAFQRKLQEQRNDLVEQIRKQEAEKNSIKDTEHQLRLKELEKQLDDQKKLAEEMKRKAEQGSMQLQGEVQELILEELLRSNFPFDLIEEVGKGVRGADCVQVVRNQFGQECGKIIYESKRTKDFGGDWIEKLKKDMRSMGVDVAVIVSQCYPKGMDSFGQRDGVWICSFEEVSAVAYVLRDGILRLASAVKSQENRGDKMHMLYDYLTGSEFSEQWKAIREGFMSMKLSIQRERDAMERLWKAREKQLEKVLLNATHIRGSIEGIAGSDSIQLSLTDEDDDPLLLE</sequence>
<keyword evidence="1" id="KW-0175">Coiled coil</keyword>
<feature type="coiled-coil region" evidence="1">
    <location>
        <begin position="85"/>
        <end position="191"/>
    </location>
</feature>
<accession>A0A317EKH1</accession>
<keyword evidence="3" id="KW-1185">Reference proteome</keyword>
<dbReference type="RefSeq" id="WP_109926202.1">
    <property type="nucleotide sequence ID" value="NZ_QGNZ01000003.1"/>
</dbReference>
<dbReference type="InterPro" id="IPR019219">
    <property type="entry name" value="DUF2130"/>
</dbReference>
<evidence type="ECO:0000313" key="3">
    <source>
        <dbReference type="Proteomes" id="UP000245379"/>
    </source>
</evidence>
<dbReference type="OrthoDB" id="9765972at2"/>
<evidence type="ECO:0000313" key="2">
    <source>
        <dbReference type="EMBL" id="PWS26855.1"/>
    </source>
</evidence>
<comment type="caution">
    <text evidence="2">The sequence shown here is derived from an EMBL/GenBank/DDBJ whole genome shotgun (WGS) entry which is preliminary data.</text>
</comment>